<dbReference type="SUPFAM" id="SSF143724">
    <property type="entry name" value="PHP14-like"/>
    <property type="match status" value="1"/>
</dbReference>
<evidence type="ECO:0000313" key="1">
    <source>
        <dbReference type="EMBL" id="EJX10344.1"/>
    </source>
</evidence>
<organism evidence="1">
    <name type="scientific">gut metagenome</name>
    <dbReference type="NCBI Taxonomy" id="749906"/>
    <lineage>
        <taxon>unclassified sequences</taxon>
        <taxon>metagenomes</taxon>
        <taxon>organismal metagenomes</taxon>
    </lineage>
</organism>
<accession>J9GR40</accession>
<proteinExistence type="predicted"/>
<dbReference type="EMBL" id="AMCI01000205">
    <property type="protein sequence ID" value="EJX10344.1"/>
    <property type="molecule type" value="Genomic_DNA"/>
</dbReference>
<name>J9GR40_9ZZZZ</name>
<comment type="caution">
    <text evidence="1">The sequence shown here is derived from an EMBL/GenBank/DDBJ whole genome shotgun (WGS) entry which is preliminary data.</text>
</comment>
<sequence>MYVLGSIYDRIASIDNNVPHLLVIFFCSKCSMYQKFIINQEGVLKFGVVYLHRDLLEMGETCPNGGGLWRVDEARRAILLYGRSFDFGKPDFAALRRIDWSSWKGERFPLFYVPHWPDEERLIPID</sequence>
<dbReference type="AlphaFoldDB" id="J9GR40"/>
<gene>
    <name evidence="1" type="ORF">EVA_01463</name>
</gene>
<reference evidence="1" key="1">
    <citation type="journal article" date="2012" name="PLoS ONE">
        <title>Gene sets for utilization of primary and secondary nutrition supplies in the distal gut of endangered iberian lynx.</title>
        <authorList>
            <person name="Alcaide M."/>
            <person name="Messina E."/>
            <person name="Richter M."/>
            <person name="Bargiela R."/>
            <person name="Peplies J."/>
            <person name="Huws S.A."/>
            <person name="Newbold C.J."/>
            <person name="Golyshin P.N."/>
            <person name="Simon M.A."/>
            <person name="Lopez G."/>
            <person name="Yakimov M.M."/>
            <person name="Ferrer M."/>
        </authorList>
    </citation>
    <scope>NUCLEOTIDE SEQUENCE</scope>
</reference>
<protein>
    <submittedName>
        <fullName evidence="1">Uncharacterized protein</fullName>
    </submittedName>
</protein>